<evidence type="ECO:0000256" key="2">
    <source>
        <dbReference type="PROSITE-ProRule" id="PRU00024"/>
    </source>
</evidence>
<evidence type="ECO:0000256" key="3">
    <source>
        <dbReference type="PROSITE-ProRule" id="PRU00504"/>
    </source>
</evidence>
<feature type="domain" description="B box-type" evidence="4">
    <location>
        <begin position="5"/>
        <end position="50"/>
    </location>
</feature>
<dbReference type="InterPro" id="IPR000315">
    <property type="entry name" value="Znf_B-box"/>
</dbReference>
<evidence type="ECO:0000259" key="4">
    <source>
        <dbReference type="PROSITE" id="PS50119"/>
    </source>
</evidence>
<dbReference type="Proteomes" id="UP000694844">
    <property type="component" value="Chromosome 5"/>
</dbReference>
<keyword evidence="5" id="KW-1185">Reference proteome</keyword>
<dbReference type="InterPro" id="IPR001258">
    <property type="entry name" value="NHL_repeat"/>
</dbReference>
<dbReference type="SUPFAM" id="SSF57845">
    <property type="entry name" value="B-box zinc-binding domain"/>
    <property type="match status" value="1"/>
</dbReference>
<dbReference type="InterPro" id="IPR047153">
    <property type="entry name" value="TRIM45/56/19-like"/>
</dbReference>
<evidence type="ECO:0000313" key="5">
    <source>
        <dbReference type="Proteomes" id="UP000694844"/>
    </source>
</evidence>
<feature type="domain" description="B box-type" evidence="4">
    <location>
        <begin position="54"/>
        <end position="95"/>
    </location>
</feature>
<keyword evidence="2" id="KW-0862">Zinc</keyword>
<reference evidence="6" key="1">
    <citation type="submission" date="2025-08" db="UniProtKB">
        <authorList>
            <consortium name="RefSeq"/>
        </authorList>
    </citation>
    <scope>IDENTIFICATION</scope>
    <source>
        <tissue evidence="6">Whole sample</tissue>
    </source>
</reference>
<evidence type="ECO:0000256" key="1">
    <source>
        <dbReference type="ARBA" id="ARBA00022737"/>
    </source>
</evidence>
<feature type="repeat" description="NHL" evidence="3">
    <location>
        <begin position="460"/>
        <end position="503"/>
    </location>
</feature>
<accession>A0A8B8F1B4</accession>
<dbReference type="CDD" id="cd19757">
    <property type="entry name" value="Bbox1"/>
    <property type="match status" value="1"/>
</dbReference>
<organism evidence="5 6">
    <name type="scientific">Crassostrea virginica</name>
    <name type="common">Eastern oyster</name>
    <dbReference type="NCBI Taxonomy" id="6565"/>
    <lineage>
        <taxon>Eukaryota</taxon>
        <taxon>Metazoa</taxon>
        <taxon>Spiralia</taxon>
        <taxon>Lophotrochozoa</taxon>
        <taxon>Mollusca</taxon>
        <taxon>Bivalvia</taxon>
        <taxon>Autobranchia</taxon>
        <taxon>Pteriomorphia</taxon>
        <taxon>Ostreida</taxon>
        <taxon>Ostreoidea</taxon>
        <taxon>Ostreidae</taxon>
        <taxon>Crassostrea</taxon>
    </lineage>
</organism>
<dbReference type="PANTHER" id="PTHR25462">
    <property type="entry name" value="BONUS, ISOFORM C-RELATED"/>
    <property type="match status" value="1"/>
</dbReference>
<dbReference type="Gene3D" id="2.120.10.30">
    <property type="entry name" value="TolB, C-terminal domain"/>
    <property type="match status" value="1"/>
</dbReference>
<sequence length="556" mass="64138">MATNSEKINCVKCVKPAEFMCSTCEENFCEKCQKQHLKSKSTKNHQLYPLSATKEEEECIHHPTHKYDMCCKDCEEPVCIKCVTEKHVGHIFVDKEPLFQQKRDAVLSDITTLRTKLIPKCTDTHNKVLENITQCKQVMAHIRSNIEEKAREIKEIVDAVLEKNLEMLERTEVSLLQKLLLEERMISEQLISMTEMLEELEYKYENCSPTQLLMTTKVKVTMREENIPYPKKITLPEYHTKSVSRERISRLFGEIIDSPDATEVPITPVLELENLYNNMTFPVQKVIGFTPSGIQFGRHISCMRNSCAWVSDRMCNMVLVDIQGKILDTLTLKSKGDGFHCATKNNNLLYIDKAMKRVNRLLPREKKVESLFSTIKNWAAISIYSSWITEDILIGMHNKQEAKIVRFSSTGQELDTIQRSSKNGDDLYCYPHYITEGPFGDVCASDFEKFSVIAVKRNGEHKFTYKGPKKSQFFPHGICTDKMGNILVCDNQCKYRIHMLNPDGVFLRYLLSKEDGILEPLGLCLDDCNNLWLGQRGKESVTVFKFNHQENENLYM</sequence>
<gene>
    <name evidence="6" type="primary">LOC111138342</name>
</gene>
<dbReference type="KEGG" id="cvn:111138342"/>
<dbReference type="Pfam" id="PF22586">
    <property type="entry name" value="ANCHR-like_BBOX"/>
    <property type="match status" value="1"/>
</dbReference>
<keyword evidence="1" id="KW-0677">Repeat</keyword>
<dbReference type="Gene3D" id="3.30.160.60">
    <property type="entry name" value="Classic Zinc Finger"/>
    <property type="match status" value="1"/>
</dbReference>
<dbReference type="InterPro" id="IPR011042">
    <property type="entry name" value="6-blade_b-propeller_TolB-like"/>
</dbReference>
<evidence type="ECO:0000313" key="6">
    <source>
        <dbReference type="RefSeq" id="XP_022345972.1"/>
    </source>
</evidence>
<dbReference type="GeneID" id="111138342"/>
<dbReference type="SUPFAM" id="SSF63829">
    <property type="entry name" value="Calcium-dependent phosphotriesterase"/>
    <property type="match status" value="1"/>
</dbReference>
<dbReference type="OrthoDB" id="6111144at2759"/>
<keyword evidence="2" id="KW-0479">Metal-binding</keyword>
<keyword evidence="2" id="KW-0863">Zinc-finger</keyword>
<dbReference type="PROSITE" id="PS51125">
    <property type="entry name" value="NHL"/>
    <property type="match status" value="1"/>
</dbReference>
<dbReference type="AlphaFoldDB" id="A0A8B8F1B4"/>
<proteinExistence type="predicted"/>
<dbReference type="RefSeq" id="XP_022345972.1">
    <property type="nucleotide sequence ID" value="XM_022490264.1"/>
</dbReference>
<name>A0A8B8F1B4_CRAVI</name>
<dbReference type="PANTHER" id="PTHR25462:SF296">
    <property type="entry name" value="MEIOTIC P26, ISOFORM F"/>
    <property type="match status" value="1"/>
</dbReference>
<dbReference type="PROSITE" id="PS50119">
    <property type="entry name" value="ZF_BBOX"/>
    <property type="match status" value="2"/>
</dbReference>
<dbReference type="GO" id="GO:0008270">
    <property type="term" value="F:zinc ion binding"/>
    <property type="evidence" value="ECO:0007669"/>
    <property type="project" value="UniProtKB-KW"/>
</dbReference>
<protein>
    <submittedName>
        <fullName evidence="6">Uncharacterized protein LOC111138342</fullName>
    </submittedName>
</protein>